<dbReference type="EMBL" id="AM486589">
    <property type="protein sequence ID" value="CAN84099.1"/>
    <property type="molecule type" value="Genomic_DNA"/>
</dbReference>
<feature type="compositionally biased region" description="Basic and acidic residues" evidence="1">
    <location>
        <begin position="47"/>
        <end position="81"/>
    </location>
</feature>
<feature type="compositionally biased region" description="Basic and acidic residues" evidence="1">
    <location>
        <begin position="112"/>
        <end position="122"/>
    </location>
</feature>
<organism evidence="2">
    <name type="scientific">Vitis vinifera</name>
    <name type="common">Grape</name>
    <dbReference type="NCBI Taxonomy" id="29760"/>
    <lineage>
        <taxon>Eukaryota</taxon>
        <taxon>Viridiplantae</taxon>
        <taxon>Streptophyta</taxon>
        <taxon>Embryophyta</taxon>
        <taxon>Tracheophyta</taxon>
        <taxon>Spermatophyta</taxon>
        <taxon>Magnoliopsida</taxon>
        <taxon>eudicotyledons</taxon>
        <taxon>Gunneridae</taxon>
        <taxon>Pentapetalae</taxon>
        <taxon>rosids</taxon>
        <taxon>Vitales</taxon>
        <taxon>Vitaceae</taxon>
        <taxon>Viteae</taxon>
        <taxon>Vitis</taxon>
    </lineage>
</organism>
<sequence>MAEVINMPLDSLDRRDGNDKSAEEQSQSQSPSPPPPPPPPSSRRRDRRDDRELDRPPNRRADYYDRNRSSPPRERDRDYKRRSSPSPPPPYRDRRHSPPRRSPPLQPYKRSRRDDAGYDGRRGSPRGGFGPGDRSGHSPWAAQLAGTPTQEWEVQGSNPGLTRYTVLGEMGSEFLVFLSHVEQGYCVLFYSKIS</sequence>
<feature type="compositionally biased region" description="Basic and acidic residues" evidence="1">
    <location>
        <begin position="11"/>
        <end position="23"/>
    </location>
</feature>
<feature type="compositionally biased region" description="Polar residues" evidence="1">
    <location>
        <begin position="146"/>
        <end position="156"/>
    </location>
</feature>
<proteinExistence type="predicted"/>
<accession>A5C941</accession>
<dbReference type="AlphaFoldDB" id="A5C941"/>
<protein>
    <submittedName>
        <fullName evidence="2">Uncharacterized protein</fullName>
    </submittedName>
</protein>
<evidence type="ECO:0000313" key="2">
    <source>
        <dbReference type="EMBL" id="CAN84099.1"/>
    </source>
</evidence>
<reference evidence="2" key="1">
    <citation type="journal article" date="2007" name="PLoS ONE">
        <title>The first genome sequence of an elite grapevine cultivar (Pinot noir Vitis vinifera L.): coping with a highly heterozygous genome.</title>
        <authorList>
            <person name="Velasco R."/>
            <person name="Zharkikh A."/>
            <person name="Troggio M."/>
            <person name="Cartwright D.A."/>
            <person name="Cestaro A."/>
            <person name="Pruss D."/>
            <person name="Pindo M."/>
            <person name="FitzGerald L.M."/>
            <person name="Vezzulli S."/>
            <person name="Reid J."/>
            <person name="Malacarne G."/>
            <person name="Iliev D."/>
            <person name="Coppola G."/>
            <person name="Wardell B."/>
            <person name="Micheletti D."/>
            <person name="Macalma T."/>
            <person name="Facci M."/>
            <person name="Mitchell J.T."/>
            <person name="Perazzolli M."/>
            <person name="Eldredge G."/>
            <person name="Gatto P."/>
            <person name="Oyzerski R."/>
            <person name="Moretto M."/>
            <person name="Gutin N."/>
            <person name="Stefanini M."/>
            <person name="Chen Y."/>
            <person name="Segala C."/>
            <person name="Davenport C."/>
            <person name="Dematte L."/>
            <person name="Mraz A."/>
            <person name="Battilana J."/>
            <person name="Stormo K."/>
            <person name="Costa F."/>
            <person name="Tao Q."/>
            <person name="Si-Ammour A."/>
            <person name="Harkins T."/>
            <person name="Lackey A."/>
            <person name="Perbost C."/>
            <person name="Taillon B."/>
            <person name="Stella A."/>
            <person name="Solovyev V."/>
            <person name="Fawcett J.A."/>
            <person name="Sterck L."/>
            <person name="Vandepoele K."/>
            <person name="Grando S.M."/>
            <person name="Toppo S."/>
            <person name="Moser C."/>
            <person name="Lanchbury J."/>
            <person name="Bogden R."/>
            <person name="Skolnick M."/>
            <person name="Sgaramella V."/>
            <person name="Bhatnagar S.K."/>
            <person name="Fontana P."/>
            <person name="Gutin A."/>
            <person name="Van de Peer Y."/>
            <person name="Salamini F."/>
            <person name="Viola R."/>
        </authorList>
    </citation>
    <scope>NUCLEOTIDE SEQUENCE</scope>
</reference>
<feature type="region of interest" description="Disordered" evidence="1">
    <location>
        <begin position="1"/>
        <end position="156"/>
    </location>
</feature>
<evidence type="ECO:0000256" key="1">
    <source>
        <dbReference type="SAM" id="MobiDB-lite"/>
    </source>
</evidence>
<feature type="compositionally biased region" description="Pro residues" evidence="1">
    <location>
        <begin position="31"/>
        <end position="41"/>
    </location>
</feature>
<gene>
    <name evidence="2" type="ORF">VITISV_012062</name>
</gene>
<name>A5C941_VITVI</name>